<keyword evidence="1" id="KW-0229">DNA integration</keyword>
<dbReference type="Pfam" id="PF07508">
    <property type="entry name" value="Recombinase"/>
    <property type="match status" value="1"/>
</dbReference>
<dbReference type="InterPro" id="IPR006119">
    <property type="entry name" value="Resolv_N"/>
</dbReference>
<keyword evidence="2" id="KW-0238">DNA-binding</keyword>
<dbReference type="InterPro" id="IPR038109">
    <property type="entry name" value="DNA_bind_recomb_sf"/>
</dbReference>
<feature type="active site" description="O-(5'-phospho-DNA)-serine intermediate" evidence="4">
    <location>
        <position position="21"/>
    </location>
</feature>
<reference evidence="6 7" key="1">
    <citation type="submission" date="2022-10" db="EMBL/GenBank/DDBJ databases">
        <title>Ruegeria sp. nov., isolated from ocean surface sediments.</title>
        <authorList>
            <person name="He W."/>
            <person name="Xue H.-P."/>
            <person name="Zhang D.-F."/>
        </authorList>
    </citation>
    <scope>NUCLEOTIDE SEQUENCE [LARGE SCALE GENOMIC DNA]</scope>
    <source>
        <strain evidence="6 7">XHP0148</strain>
    </source>
</reference>
<accession>A0ABT3AN85</accession>
<dbReference type="InterPro" id="IPR050639">
    <property type="entry name" value="SSR_resolvase"/>
</dbReference>
<dbReference type="Gene3D" id="3.90.1750.20">
    <property type="entry name" value="Putative Large Serine Recombinase, Chain B, Domain 2"/>
    <property type="match status" value="1"/>
</dbReference>
<evidence type="ECO:0000256" key="3">
    <source>
        <dbReference type="ARBA" id="ARBA00023172"/>
    </source>
</evidence>
<protein>
    <submittedName>
        <fullName evidence="6">Recombinase family protein</fullName>
    </submittedName>
</protein>
<name>A0ABT3AN85_9RHOB</name>
<evidence type="ECO:0000256" key="1">
    <source>
        <dbReference type="ARBA" id="ARBA00022908"/>
    </source>
</evidence>
<dbReference type="Gene3D" id="3.40.50.1390">
    <property type="entry name" value="Resolvase, N-terminal catalytic domain"/>
    <property type="match status" value="1"/>
</dbReference>
<dbReference type="InterPro" id="IPR025827">
    <property type="entry name" value="Zn_ribbon_recom_dom"/>
</dbReference>
<dbReference type="Pfam" id="PF00239">
    <property type="entry name" value="Resolvase"/>
    <property type="match status" value="1"/>
</dbReference>
<evidence type="ECO:0000256" key="2">
    <source>
        <dbReference type="ARBA" id="ARBA00023125"/>
    </source>
</evidence>
<keyword evidence="7" id="KW-1185">Reference proteome</keyword>
<dbReference type="PROSITE" id="PS00397">
    <property type="entry name" value="RECOMBINASES_1"/>
    <property type="match status" value="1"/>
</dbReference>
<evidence type="ECO:0000313" key="7">
    <source>
        <dbReference type="Proteomes" id="UP001320899"/>
    </source>
</evidence>
<evidence type="ECO:0000259" key="5">
    <source>
        <dbReference type="PROSITE" id="PS51737"/>
    </source>
</evidence>
<dbReference type="SMART" id="SM00857">
    <property type="entry name" value="Resolvase"/>
    <property type="match status" value="1"/>
</dbReference>
<dbReference type="InterPro" id="IPR006118">
    <property type="entry name" value="Recombinase_CS"/>
</dbReference>
<dbReference type="Proteomes" id="UP001320899">
    <property type="component" value="Unassembled WGS sequence"/>
</dbReference>
<dbReference type="RefSeq" id="WP_263829834.1">
    <property type="nucleotide sequence ID" value="NZ_JAOWLB010000014.1"/>
</dbReference>
<dbReference type="CDD" id="cd00338">
    <property type="entry name" value="Ser_Recombinase"/>
    <property type="match status" value="1"/>
</dbReference>
<dbReference type="Pfam" id="PF13408">
    <property type="entry name" value="Zn_ribbon_recom"/>
    <property type="match status" value="1"/>
</dbReference>
<sequence>MNQVSDEFEKGTKAVVYARVSSSKQTKVGDGLGSQQTRCREYAKYKGLDVVETFSDDMSGSLTTRPGMKSMLSYLRRHSKKQPVIVIIDDISRLARGIEAHLQLRAAIGQAGGILKSPTIEFGEDSDSILVENMLASVSQHQRQKNAEQTINRMRARTMNGYWCFQAPIGYRYQRTAGHGNLLVRDEPHASILAEALEGYASGRFDTQVEVKRFLESQPDFPKDLNGTEIRNQRITDMLTRPVYAGYIEAPNWNVGLRKGHHEGLISYETYLKVQQRLREGARAPARKDISEDFPLRGFVTCGDCDKPLTACWSKSKTGAKHPYYMCFTKLYVLHQRL</sequence>
<comment type="caution">
    <text evidence="6">The sequence shown here is derived from an EMBL/GenBank/DDBJ whole genome shotgun (WGS) entry which is preliminary data.</text>
</comment>
<evidence type="ECO:0000256" key="4">
    <source>
        <dbReference type="PROSITE-ProRule" id="PRU10137"/>
    </source>
</evidence>
<organism evidence="6 7">
    <name type="scientific">Ruegeria aquimaris</name>
    <dbReference type="NCBI Taxonomy" id="2984333"/>
    <lineage>
        <taxon>Bacteria</taxon>
        <taxon>Pseudomonadati</taxon>
        <taxon>Pseudomonadota</taxon>
        <taxon>Alphaproteobacteria</taxon>
        <taxon>Rhodobacterales</taxon>
        <taxon>Roseobacteraceae</taxon>
        <taxon>Ruegeria</taxon>
    </lineage>
</organism>
<dbReference type="SUPFAM" id="SSF53041">
    <property type="entry name" value="Resolvase-like"/>
    <property type="match status" value="1"/>
</dbReference>
<evidence type="ECO:0000313" key="6">
    <source>
        <dbReference type="EMBL" id="MCV2890126.1"/>
    </source>
</evidence>
<dbReference type="InterPro" id="IPR036162">
    <property type="entry name" value="Resolvase-like_N_sf"/>
</dbReference>
<gene>
    <name evidence="6" type="ORF">OE747_17440</name>
</gene>
<dbReference type="InterPro" id="IPR011109">
    <property type="entry name" value="DNA_bind_recombinase_dom"/>
</dbReference>
<dbReference type="PANTHER" id="PTHR30461:SF23">
    <property type="entry name" value="DNA RECOMBINASE-RELATED"/>
    <property type="match status" value="1"/>
</dbReference>
<keyword evidence="3" id="KW-0233">DNA recombination</keyword>
<dbReference type="PROSITE" id="PS51737">
    <property type="entry name" value="RECOMBINASE_DNA_BIND"/>
    <property type="match status" value="1"/>
</dbReference>
<dbReference type="EMBL" id="JAOWLB010000014">
    <property type="protein sequence ID" value="MCV2890126.1"/>
    <property type="molecule type" value="Genomic_DNA"/>
</dbReference>
<dbReference type="PANTHER" id="PTHR30461">
    <property type="entry name" value="DNA-INVERTASE FROM LAMBDOID PROPHAGE"/>
    <property type="match status" value="1"/>
</dbReference>
<feature type="domain" description="Recombinase" evidence="5">
    <location>
        <begin position="168"/>
        <end position="284"/>
    </location>
</feature>
<proteinExistence type="predicted"/>